<dbReference type="OrthoDB" id="5862225at2759"/>
<dbReference type="GO" id="GO:0016887">
    <property type="term" value="F:ATP hydrolysis activity"/>
    <property type="evidence" value="ECO:0007669"/>
    <property type="project" value="RHEA"/>
</dbReference>
<protein>
    <recommendedName>
        <fullName evidence="1">ATP-dependent DNA helicase</fullName>
        <ecNumber evidence="1">5.6.2.3</ecNumber>
    </recommendedName>
</protein>
<keyword evidence="1" id="KW-0378">Hydrolase</keyword>
<keyword evidence="1" id="KW-0347">Helicase</keyword>
<dbReference type="GO" id="GO:0000723">
    <property type="term" value="P:telomere maintenance"/>
    <property type="evidence" value="ECO:0007669"/>
    <property type="project" value="InterPro"/>
</dbReference>
<dbReference type="GO" id="GO:0006281">
    <property type="term" value="P:DNA repair"/>
    <property type="evidence" value="ECO:0007669"/>
    <property type="project" value="UniProtKB-KW"/>
</dbReference>
<gene>
    <name evidence="3" type="ORF">ANCDUO_09976</name>
</gene>
<keyword evidence="1" id="KW-0067">ATP-binding</keyword>
<dbReference type="InterPro" id="IPR010285">
    <property type="entry name" value="DNA_helicase_pif1-like_DEAD"/>
</dbReference>
<dbReference type="PANTHER" id="PTHR10492">
    <property type="match status" value="1"/>
</dbReference>
<keyword evidence="1" id="KW-0234">DNA repair</keyword>
<comment type="cofactor">
    <cofactor evidence="1">
        <name>Mg(2+)</name>
        <dbReference type="ChEBI" id="CHEBI:18420"/>
    </cofactor>
</comment>
<keyword evidence="4" id="KW-1185">Reference proteome</keyword>
<dbReference type="EC" id="5.6.2.3" evidence="1"/>
<keyword evidence="1" id="KW-0233">DNA recombination</keyword>
<dbReference type="AlphaFoldDB" id="A0A0C2CSG6"/>
<proteinExistence type="inferred from homology"/>
<evidence type="ECO:0000259" key="2">
    <source>
        <dbReference type="Pfam" id="PF05970"/>
    </source>
</evidence>
<dbReference type="GO" id="GO:0006310">
    <property type="term" value="P:DNA recombination"/>
    <property type="evidence" value="ECO:0007669"/>
    <property type="project" value="UniProtKB-KW"/>
</dbReference>
<comment type="similarity">
    <text evidence="1">Belongs to the helicase family.</text>
</comment>
<dbReference type="EMBL" id="KN731609">
    <property type="protein sequence ID" value="KIH59783.1"/>
    <property type="molecule type" value="Genomic_DNA"/>
</dbReference>
<keyword evidence="1" id="KW-0227">DNA damage</keyword>
<dbReference type="Pfam" id="PF05970">
    <property type="entry name" value="PIF1"/>
    <property type="match status" value="1"/>
</dbReference>
<evidence type="ECO:0000313" key="3">
    <source>
        <dbReference type="EMBL" id="KIH59783.1"/>
    </source>
</evidence>
<reference evidence="3 4" key="1">
    <citation type="submission" date="2013-12" db="EMBL/GenBank/DDBJ databases">
        <title>Draft genome of the parsitic nematode Ancylostoma duodenale.</title>
        <authorList>
            <person name="Mitreva M."/>
        </authorList>
    </citation>
    <scope>NUCLEOTIDE SEQUENCE [LARGE SCALE GENOMIC DNA]</scope>
    <source>
        <strain evidence="3 4">Zhejiang</strain>
    </source>
</reference>
<comment type="catalytic activity">
    <reaction evidence="1">
        <text>ATP + H2O = ADP + phosphate + H(+)</text>
        <dbReference type="Rhea" id="RHEA:13065"/>
        <dbReference type="ChEBI" id="CHEBI:15377"/>
        <dbReference type="ChEBI" id="CHEBI:15378"/>
        <dbReference type="ChEBI" id="CHEBI:30616"/>
        <dbReference type="ChEBI" id="CHEBI:43474"/>
        <dbReference type="ChEBI" id="CHEBI:456216"/>
        <dbReference type="EC" id="5.6.2.3"/>
    </reaction>
</comment>
<evidence type="ECO:0000313" key="4">
    <source>
        <dbReference type="Proteomes" id="UP000054047"/>
    </source>
</evidence>
<name>A0A0C2CSG6_9BILA</name>
<dbReference type="PANTHER" id="PTHR10492:SF57">
    <property type="entry name" value="ATP-DEPENDENT DNA HELICASE"/>
    <property type="match status" value="1"/>
</dbReference>
<accession>A0A0C2CSG6</accession>
<dbReference type="Proteomes" id="UP000054047">
    <property type="component" value="Unassembled WGS sequence"/>
</dbReference>
<dbReference type="GO" id="GO:0043139">
    <property type="term" value="F:5'-3' DNA helicase activity"/>
    <property type="evidence" value="ECO:0007669"/>
    <property type="project" value="UniProtKB-EC"/>
</dbReference>
<organism evidence="3 4">
    <name type="scientific">Ancylostoma duodenale</name>
    <dbReference type="NCBI Taxonomy" id="51022"/>
    <lineage>
        <taxon>Eukaryota</taxon>
        <taxon>Metazoa</taxon>
        <taxon>Ecdysozoa</taxon>
        <taxon>Nematoda</taxon>
        <taxon>Chromadorea</taxon>
        <taxon>Rhabditida</taxon>
        <taxon>Rhabditina</taxon>
        <taxon>Rhabditomorpha</taxon>
        <taxon>Strongyloidea</taxon>
        <taxon>Ancylostomatidae</taxon>
        <taxon>Ancylostomatinae</taxon>
        <taxon>Ancylostoma</taxon>
    </lineage>
</organism>
<feature type="domain" description="DNA helicase Pif1-like DEAD-box helicase" evidence="2">
    <location>
        <begin position="1"/>
        <end position="54"/>
    </location>
</feature>
<dbReference type="GO" id="GO:0005524">
    <property type="term" value="F:ATP binding"/>
    <property type="evidence" value="ECO:0007669"/>
    <property type="project" value="UniProtKB-KW"/>
</dbReference>
<keyword evidence="1" id="KW-0547">Nucleotide-binding</keyword>
<evidence type="ECO:0000256" key="1">
    <source>
        <dbReference type="RuleBase" id="RU363044"/>
    </source>
</evidence>
<sequence>MAHKRALEALDRTLQDIRGEQPPYGGAVVLLAGDFRQTLPIYTCRQTQRVPQSLAYLETSSKVNTDYKYASSSTGRCKCAAHCGTTAPP</sequence>